<reference evidence="5" key="1">
    <citation type="submission" date="2020-10" db="EMBL/GenBank/DDBJ databases">
        <authorList>
            <person name="Gilroy R."/>
        </authorList>
    </citation>
    <scope>NUCLEOTIDE SEQUENCE</scope>
    <source>
        <strain evidence="5">ChiHile30-977</strain>
    </source>
</reference>
<keyword evidence="2" id="KW-0547">Nucleotide-binding</keyword>
<dbReference type="InterPro" id="IPR017871">
    <property type="entry name" value="ABC_transporter-like_CS"/>
</dbReference>
<evidence type="ECO:0000256" key="1">
    <source>
        <dbReference type="ARBA" id="ARBA00022448"/>
    </source>
</evidence>
<accession>A0A9D1CI44</accession>
<evidence type="ECO:0000313" key="6">
    <source>
        <dbReference type="Proteomes" id="UP000886819"/>
    </source>
</evidence>
<dbReference type="GO" id="GO:0005524">
    <property type="term" value="F:ATP binding"/>
    <property type="evidence" value="ECO:0007669"/>
    <property type="project" value="UniProtKB-KW"/>
</dbReference>
<dbReference type="InterPro" id="IPR027417">
    <property type="entry name" value="P-loop_NTPase"/>
</dbReference>
<keyword evidence="1" id="KW-0813">Transport</keyword>
<dbReference type="GO" id="GO:0015424">
    <property type="term" value="F:ABC-type amino acid transporter activity"/>
    <property type="evidence" value="ECO:0007669"/>
    <property type="project" value="InterPro"/>
</dbReference>
<proteinExistence type="predicted"/>
<dbReference type="InterPro" id="IPR003593">
    <property type="entry name" value="AAA+_ATPase"/>
</dbReference>
<comment type="caution">
    <text evidence="5">The sequence shown here is derived from an EMBL/GenBank/DDBJ whole genome shotgun (WGS) entry which is preliminary data.</text>
</comment>
<dbReference type="PANTHER" id="PTHR43166:SF38">
    <property type="entry name" value="L-CYSTINE TRANSPORT SYSTEM ATP-BINDING PROTEIN TCYN"/>
    <property type="match status" value="1"/>
</dbReference>
<organism evidence="5 6">
    <name type="scientific">Candidatus Avichristensenella intestinipullorum</name>
    <dbReference type="NCBI Taxonomy" id="2840693"/>
    <lineage>
        <taxon>Bacteria</taxon>
        <taxon>Bacillati</taxon>
        <taxon>Bacillota</taxon>
        <taxon>Clostridia</taxon>
        <taxon>Candidatus Avichristensenella</taxon>
    </lineage>
</organism>
<dbReference type="PROSITE" id="PS50893">
    <property type="entry name" value="ABC_TRANSPORTER_2"/>
    <property type="match status" value="1"/>
</dbReference>
<dbReference type="AlphaFoldDB" id="A0A9D1CI44"/>
<gene>
    <name evidence="5" type="ORF">IAA66_03930</name>
</gene>
<dbReference type="InterPro" id="IPR050086">
    <property type="entry name" value="MetN_ABC_transporter-like"/>
</dbReference>
<feature type="domain" description="ABC transporter" evidence="4">
    <location>
        <begin position="4"/>
        <end position="255"/>
    </location>
</feature>
<dbReference type="SMART" id="SM00382">
    <property type="entry name" value="AAA"/>
    <property type="match status" value="1"/>
</dbReference>
<dbReference type="PANTHER" id="PTHR43166">
    <property type="entry name" value="AMINO ACID IMPORT ATP-BINDING PROTEIN"/>
    <property type="match status" value="1"/>
</dbReference>
<dbReference type="PROSITE" id="PS00211">
    <property type="entry name" value="ABC_TRANSPORTER_1"/>
    <property type="match status" value="1"/>
</dbReference>
<evidence type="ECO:0000256" key="3">
    <source>
        <dbReference type="ARBA" id="ARBA00022840"/>
    </source>
</evidence>
<dbReference type="EMBL" id="DVFI01000058">
    <property type="protein sequence ID" value="HIQ62721.1"/>
    <property type="molecule type" value="Genomic_DNA"/>
</dbReference>
<name>A0A9D1CI44_9FIRM</name>
<protein>
    <submittedName>
        <fullName evidence="5">Amino acid ABC transporter ATP-binding protein</fullName>
    </submittedName>
</protein>
<dbReference type="Pfam" id="PF00005">
    <property type="entry name" value="ABC_tran"/>
    <property type="match status" value="1"/>
</dbReference>
<dbReference type="Gene3D" id="3.40.50.300">
    <property type="entry name" value="P-loop containing nucleotide triphosphate hydrolases"/>
    <property type="match status" value="1"/>
</dbReference>
<dbReference type="PIRSF" id="PIRSF039085">
    <property type="entry name" value="ABC_ATPase_HisP"/>
    <property type="match status" value="1"/>
</dbReference>
<reference evidence="5" key="2">
    <citation type="journal article" date="2021" name="PeerJ">
        <title>Extensive microbial diversity within the chicken gut microbiome revealed by metagenomics and culture.</title>
        <authorList>
            <person name="Gilroy R."/>
            <person name="Ravi A."/>
            <person name="Getino M."/>
            <person name="Pursley I."/>
            <person name="Horton D.L."/>
            <person name="Alikhan N.F."/>
            <person name="Baker D."/>
            <person name="Gharbi K."/>
            <person name="Hall N."/>
            <person name="Watson M."/>
            <person name="Adriaenssens E.M."/>
            <person name="Foster-Nyarko E."/>
            <person name="Jarju S."/>
            <person name="Secka A."/>
            <person name="Antonio M."/>
            <person name="Oren A."/>
            <person name="Chaudhuri R.R."/>
            <person name="La Ragione R."/>
            <person name="Hildebrand F."/>
            <person name="Pallen M.J."/>
        </authorList>
    </citation>
    <scope>NUCLEOTIDE SEQUENCE</scope>
    <source>
        <strain evidence="5">ChiHile30-977</strain>
    </source>
</reference>
<keyword evidence="3 5" id="KW-0067">ATP-binding</keyword>
<sequence>MAILQVRHLEKHFGATRVLNDISFELEQGQALAIIGSSGSGKTTLLRCLNFLETPNRGQIIVHGEPLFDADDPATQRESEVRKKRLRFGLVFQSFHLFPQYTALENVTLAVRLLAQERPDFKRNRREILDKVQAEGRELLAKMGLSDRENHYPHQLSGGQQQRVAIARALALRPDILCFDEPTSALDPELTGEVLKVIRSLAEQRTTMIIVTHEMAFARDVADQVIFMDGGLIVEQGPARRVIEHPEQERTRQFLARYDRG</sequence>
<dbReference type="GO" id="GO:0016887">
    <property type="term" value="F:ATP hydrolysis activity"/>
    <property type="evidence" value="ECO:0007669"/>
    <property type="project" value="InterPro"/>
</dbReference>
<evidence type="ECO:0000313" key="5">
    <source>
        <dbReference type="EMBL" id="HIQ62721.1"/>
    </source>
</evidence>
<dbReference type="InterPro" id="IPR003439">
    <property type="entry name" value="ABC_transporter-like_ATP-bd"/>
</dbReference>
<evidence type="ECO:0000256" key="2">
    <source>
        <dbReference type="ARBA" id="ARBA00022741"/>
    </source>
</evidence>
<dbReference type="InterPro" id="IPR030679">
    <property type="entry name" value="ABC_ATPase_HisP-typ"/>
</dbReference>
<evidence type="ECO:0000259" key="4">
    <source>
        <dbReference type="PROSITE" id="PS50893"/>
    </source>
</evidence>
<dbReference type="Proteomes" id="UP000886819">
    <property type="component" value="Unassembled WGS sequence"/>
</dbReference>
<dbReference type="SUPFAM" id="SSF52540">
    <property type="entry name" value="P-loop containing nucleoside triphosphate hydrolases"/>
    <property type="match status" value="1"/>
</dbReference>